<evidence type="ECO:0000256" key="2">
    <source>
        <dbReference type="ARBA" id="ARBA00022729"/>
    </source>
</evidence>
<dbReference type="InterPro" id="IPR024607">
    <property type="entry name" value="Sulfatase_CS"/>
</dbReference>
<dbReference type="OrthoDB" id="9777306at2"/>
<dbReference type="EMBL" id="FMZM01000009">
    <property type="protein sequence ID" value="SDD61577.1"/>
    <property type="molecule type" value="Genomic_DNA"/>
</dbReference>
<dbReference type="GO" id="GO:0016787">
    <property type="term" value="F:hydrolase activity"/>
    <property type="evidence" value="ECO:0007669"/>
    <property type="project" value="UniProtKB-KW"/>
</dbReference>
<evidence type="ECO:0000259" key="6">
    <source>
        <dbReference type="Pfam" id="PF00884"/>
    </source>
</evidence>
<dbReference type="Gene3D" id="3.40.720.10">
    <property type="entry name" value="Alkaline Phosphatase, subunit A"/>
    <property type="match status" value="1"/>
</dbReference>
<dbReference type="PROSITE" id="PS00149">
    <property type="entry name" value="SULFATASE_2"/>
    <property type="match status" value="1"/>
</dbReference>
<feature type="domain" description="Sulfatase N-terminal" evidence="6">
    <location>
        <begin position="76"/>
        <end position="395"/>
    </location>
</feature>
<accession>A0A1G6W8M1</accession>
<dbReference type="InterPro" id="IPR000917">
    <property type="entry name" value="Sulfatase_N"/>
</dbReference>
<sequence>MSSTRPVVAGTAITALAALAVTGLAFPAPAGAPDPAGRAAEAVVPLDGAVRTTAPERKGPRPNILMFTVDDMTIGDLPYLPNLNRYLVRKGTTLTQGTAPTPICVPARASLLTGQYAHNHGALTIEGTGGGFDAFRDANTLPVWLRRAGYDTFFSGKYLNGYGMDDPRYIPPGWTGWRGSVDMSTYGFYNTRYNINGDVVTKSAHNSDVLNGFTTKVIGERAKKRKPWFMWTNFVAPHHGGRHESDDPSTDLLKTTMPAARDRNTFRDLDLPRDPEMWKAGGSPWAKPPASPAFKRAVREANQQRIESLQSVDDAVGAAVRKLRRTGQLRNTYLIFTSDNGFLVGHHNKDGKLVPFDRSLRVPMVVRGPGIPKNRRVATPTTNPDIPVTIAAIAGARPGRKVDGVNVLPYWRSRTDYVRPIPIEAYPVKGGRGRIYSGIRYGQWTYVLLPSGKEVLFNRATDPGELKNVVRKRKYRSTVRELRRLNRGYRDCAGATCPGTETFTAR</sequence>
<keyword evidence="3" id="KW-0378">Hydrolase</keyword>
<evidence type="ECO:0000313" key="7">
    <source>
        <dbReference type="EMBL" id="SDD61577.1"/>
    </source>
</evidence>
<evidence type="ECO:0000256" key="5">
    <source>
        <dbReference type="SAM" id="SignalP"/>
    </source>
</evidence>
<dbReference type="AlphaFoldDB" id="A0A1G6W8M1"/>
<comment type="similarity">
    <text evidence="1">Belongs to the sulfatase family.</text>
</comment>
<feature type="chain" id="PRO_5039286558" evidence="5">
    <location>
        <begin position="31"/>
        <end position="506"/>
    </location>
</feature>
<dbReference type="CDD" id="cd16147">
    <property type="entry name" value="G6S"/>
    <property type="match status" value="1"/>
</dbReference>
<keyword evidence="4" id="KW-0325">Glycoprotein</keyword>
<evidence type="ECO:0000256" key="3">
    <source>
        <dbReference type="ARBA" id="ARBA00022801"/>
    </source>
</evidence>
<dbReference type="RefSeq" id="WP_090858985.1">
    <property type="nucleotide sequence ID" value="NZ_FMZM01000009.1"/>
</dbReference>
<evidence type="ECO:0000313" key="8">
    <source>
        <dbReference type="Proteomes" id="UP000199034"/>
    </source>
</evidence>
<dbReference type="InterPro" id="IPR017850">
    <property type="entry name" value="Alkaline_phosphatase_core_sf"/>
</dbReference>
<dbReference type="PANTHER" id="PTHR43108:SF8">
    <property type="entry name" value="SD21168P"/>
    <property type="match status" value="1"/>
</dbReference>
<dbReference type="STRING" id="1045774.SAMN05421872_109193"/>
<evidence type="ECO:0000256" key="4">
    <source>
        <dbReference type="ARBA" id="ARBA00023180"/>
    </source>
</evidence>
<evidence type="ECO:0000256" key="1">
    <source>
        <dbReference type="ARBA" id="ARBA00008779"/>
    </source>
</evidence>
<keyword evidence="8" id="KW-1185">Reference proteome</keyword>
<reference evidence="7 8" key="1">
    <citation type="submission" date="2016-10" db="EMBL/GenBank/DDBJ databases">
        <authorList>
            <person name="de Groot N.N."/>
        </authorList>
    </citation>
    <scope>NUCLEOTIDE SEQUENCE [LARGE SCALE GENOMIC DNA]</scope>
    <source>
        <strain evidence="7 8">CGMCC 4.6858</strain>
    </source>
</reference>
<keyword evidence="2 5" id="KW-0732">Signal</keyword>
<dbReference type="SUPFAM" id="SSF53649">
    <property type="entry name" value="Alkaline phosphatase-like"/>
    <property type="match status" value="1"/>
</dbReference>
<proteinExistence type="inferred from homology"/>
<gene>
    <name evidence="7" type="ORF">SAMN05421872_109193</name>
</gene>
<name>A0A1G6W8M1_9ACTN</name>
<dbReference type="PANTHER" id="PTHR43108">
    <property type="entry name" value="N-ACETYLGLUCOSAMINE-6-SULFATASE FAMILY MEMBER"/>
    <property type="match status" value="1"/>
</dbReference>
<protein>
    <submittedName>
        <fullName evidence="7">Arylsulfatase A</fullName>
    </submittedName>
</protein>
<dbReference type="Proteomes" id="UP000199034">
    <property type="component" value="Unassembled WGS sequence"/>
</dbReference>
<feature type="signal peptide" evidence="5">
    <location>
        <begin position="1"/>
        <end position="30"/>
    </location>
</feature>
<organism evidence="7 8">
    <name type="scientific">Nocardioides lianchengensis</name>
    <dbReference type="NCBI Taxonomy" id="1045774"/>
    <lineage>
        <taxon>Bacteria</taxon>
        <taxon>Bacillati</taxon>
        <taxon>Actinomycetota</taxon>
        <taxon>Actinomycetes</taxon>
        <taxon>Propionibacteriales</taxon>
        <taxon>Nocardioidaceae</taxon>
        <taxon>Nocardioides</taxon>
    </lineage>
</organism>
<dbReference type="Pfam" id="PF00884">
    <property type="entry name" value="Sulfatase"/>
    <property type="match status" value="1"/>
</dbReference>